<accession>A0A081CB91</accession>
<dbReference type="SUPFAM" id="SSF53756">
    <property type="entry name" value="UDP-Glycosyltransferase/glycogen phosphorylase"/>
    <property type="match status" value="1"/>
</dbReference>
<dbReference type="Pfam" id="PF05241">
    <property type="entry name" value="EBP"/>
    <property type="match status" value="1"/>
</dbReference>
<dbReference type="PANTHER" id="PTHR45919:SF1">
    <property type="entry name" value="GDP-MAN:MAN(3)GLCNAC(2)-PP-DOL ALPHA-1,2-MANNOSYLTRANSFERASE"/>
    <property type="match status" value="1"/>
</dbReference>
<dbReference type="GO" id="GO:0004377">
    <property type="term" value="F:GDP-Man:Man(3)GlcNAc(2)-PP-Dol alpha-1,2-mannosyltransferase activity"/>
    <property type="evidence" value="ECO:0007669"/>
    <property type="project" value="UniProtKB-EC"/>
</dbReference>
<keyword evidence="6" id="KW-0328">Glycosyltransferase</keyword>
<dbReference type="InterPro" id="IPR031814">
    <property type="entry name" value="ALG11_N"/>
</dbReference>
<dbReference type="Proteomes" id="UP000053758">
    <property type="component" value="Unassembled WGS sequence"/>
</dbReference>
<dbReference type="EC" id="2.4.1.131" evidence="4"/>
<keyword evidence="11" id="KW-0472">Membrane</keyword>
<gene>
    <name evidence="15" type="ORF">PAN0_004c2146</name>
</gene>
<keyword evidence="8" id="KW-0812">Transmembrane</keyword>
<organism evidence="15 16">
    <name type="scientific">Pseudozyma antarctica</name>
    <name type="common">Yeast</name>
    <name type="synonym">Candida antarctica</name>
    <dbReference type="NCBI Taxonomy" id="84753"/>
    <lineage>
        <taxon>Eukaryota</taxon>
        <taxon>Fungi</taxon>
        <taxon>Dikarya</taxon>
        <taxon>Basidiomycota</taxon>
        <taxon>Ustilaginomycotina</taxon>
        <taxon>Ustilaginomycetes</taxon>
        <taxon>Ustilaginales</taxon>
        <taxon>Ustilaginaceae</taxon>
        <taxon>Moesziomyces</taxon>
    </lineage>
</organism>
<evidence type="ECO:0000313" key="15">
    <source>
        <dbReference type="EMBL" id="GAK63937.1"/>
    </source>
</evidence>
<evidence type="ECO:0000256" key="11">
    <source>
        <dbReference type="ARBA" id="ARBA00023136"/>
    </source>
</evidence>
<keyword evidence="7 15" id="KW-0808">Transferase</keyword>
<dbReference type="InterPro" id="IPR038013">
    <property type="entry name" value="ALG11"/>
</dbReference>
<dbReference type="PANTHER" id="PTHR45919">
    <property type="entry name" value="GDP-MAN:MAN(3)GLCNAC(2)-PP-DOL ALPHA-1,2-MANNOSYLTRANSFERASE"/>
    <property type="match status" value="1"/>
</dbReference>
<dbReference type="Pfam" id="PF15924">
    <property type="entry name" value="ALG11_N"/>
    <property type="match status" value="1"/>
</dbReference>
<dbReference type="PROSITE" id="PS51751">
    <property type="entry name" value="EXPERA"/>
    <property type="match status" value="1"/>
</dbReference>
<dbReference type="GO" id="GO:0005789">
    <property type="term" value="C:endoplasmic reticulum membrane"/>
    <property type="evidence" value="ECO:0007669"/>
    <property type="project" value="UniProtKB-SubCell"/>
</dbReference>
<comment type="catalytic activity">
    <reaction evidence="14">
        <text>an alpha-D-Man-(1-&gt;3)-[alpha-D-Man-(1-&gt;6)]-beta-D-Man-(1-&gt;4)-beta-D-GlcNAc-(1-&gt;4)-alpha-D-GlcNAc-diphospho-di-trans,poly-cis-dolichol + 2 GDP-alpha-D-mannose = an alpha-D-Man-(1-&gt;2)-alpha-D-Man-(1-&gt;2)-alpha-D-Man-(1-&gt;3)-[alpha-D-Man-(1-&gt;6)]-beta-D-Man-(1-&gt;4)-beta-D-GlcNAc-(1-&gt;4)-alpha-D-GlcNAc-diphospho-di-trans,poly-cis-dolichol + 2 GDP + 2 H(+)</text>
        <dbReference type="Rhea" id="RHEA:29523"/>
        <dbReference type="Rhea" id="RHEA-COMP:19515"/>
        <dbReference type="Rhea" id="RHEA-COMP:19516"/>
        <dbReference type="ChEBI" id="CHEBI:15378"/>
        <dbReference type="ChEBI" id="CHEBI:57527"/>
        <dbReference type="ChEBI" id="CHEBI:58189"/>
        <dbReference type="ChEBI" id="CHEBI:132511"/>
        <dbReference type="ChEBI" id="CHEBI:132515"/>
        <dbReference type="EC" id="2.4.1.131"/>
    </reaction>
    <physiologicalReaction direction="left-to-right" evidence="14">
        <dbReference type="Rhea" id="RHEA:29524"/>
    </physiologicalReaction>
</comment>
<evidence type="ECO:0000256" key="4">
    <source>
        <dbReference type="ARBA" id="ARBA00012645"/>
    </source>
</evidence>
<dbReference type="CDD" id="cd03806">
    <property type="entry name" value="GT4_ALG11-like"/>
    <property type="match status" value="1"/>
</dbReference>
<dbReference type="OrthoDB" id="2276068at2759"/>
<dbReference type="Gene3D" id="3.40.50.2000">
    <property type="entry name" value="Glycogen Phosphorylase B"/>
    <property type="match status" value="2"/>
</dbReference>
<dbReference type="FunFam" id="3.40.50.2000:FF:000256">
    <property type="entry name" value="GDP-Man:Man(3)GlcNAc(2)-PP-Dol alpha-1,2-mannosyltransferase"/>
    <property type="match status" value="1"/>
</dbReference>
<evidence type="ECO:0000256" key="13">
    <source>
        <dbReference type="ARBA" id="ARBA00032515"/>
    </source>
</evidence>
<keyword evidence="16" id="KW-1185">Reference proteome</keyword>
<evidence type="ECO:0000256" key="12">
    <source>
        <dbReference type="ARBA" id="ARBA00032060"/>
    </source>
</evidence>
<evidence type="ECO:0000256" key="2">
    <source>
        <dbReference type="ARBA" id="ARBA00004389"/>
    </source>
</evidence>
<dbReference type="Pfam" id="PF00534">
    <property type="entry name" value="Glycos_transf_1"/>
    <property type="match status" value="1"/>
</dbReference>
<evidence type="ECO:0000256" key="10">
    <source>
        <dbReference type="ARBA" id="ARBA00022989"/>
    </source>
</evidence>
<dbReference type="InterPro" id="IPR001296">
    <property type="entry name" value="Glyco_trans_1"/>
</dbReference>
<evidence type="ECO:0000313" key="16">
    <source>
        <dbReference type="Proteomes" id="UP000053758"/>
    </source>
</evidence>
<dbReference type="EMBL" id="DF830071">
    <property type="protein sequence ID" value="GAK63937.1"/>
    <property type="molecule type" value="Genomic_DNA"/>
</dbReference>
<dbReference type="RefSeq" id="XP_014657577.1">
    <property type="nucleotide sequence ID" value="XM_014802091.1"/>
</dbReference>
<protein>
    <recommendedName>
        <fullName evidence="5">GDP-Man:Man(3)GlcNAc(2)-PP-Dol alpha-1,2-mannosyltransferase</fullName>
        <ecNumber evidence="4">2.4.1.131</ecNumber>
    </recommendedName>
    <alternativeName>
        <fullName evidence="12">Asparagine-linked glycosylation protein 11</fullName>
    </alternativeName>
    <alternativeName>
        <fullName evidence="13">Glycolipid 2-alpha-mannosyltransferase</fullName>
    </alternativeName>
</protein>
<dbReference type="GO" id="GO:0006487">
    <property type="term" value="P:protein N-linked glycosylation"/>
    <property type="evidence" value="ECO:0007669"/>
    <property type="project" value="TreeGrafter"/>
</dbReference>
<dbReference type="AlphaFoldDB" id="A0A081CB91"/>
<sequence>MDRLLNMQTALSLGYVGAMVLAAHLASRALLAPTATRKTRLVFLWLAFDAICHLTLEGSFLYLSVRGRTVNASQSFFGFLWQEYAAADARWGTADPTLVSMEFLTVLVAGPMAGYCAWLLAKDDPTYYYWVTVLSAGEIYGGWMTFAPEWLAGSAQLDTSNWLLLWLYLVFMNVVWVALPLWLMLDSYLYIAARLRTEPARVTRSKSTKPQRTMVDALTSARGLSGSAYTLLLVGVFLYMMPASVSASSTSQPGGGKAAYDPAATTVVYERADSLVDTLKSVLVPIFLPLFLILFSVTVGAVQVVDRALRRVRRTNRTRRRKLLAELGIDEKAELAADQPARTIIGFFHPYCNAGGGGERVLYEAVALHLARDPRAVVVIYTGDFPAASKPQILAKASARFGISLDAGRVAMVPLKRRWMVEEGAWKSWTLLGQSYGSVWLAFEALSQLVPDVYVDTMGYAFSYVALKLIDRKVRTGAYVHYPIISTDMLRRVKDRQAGHTNDAATANSKLRSRVKLVYYRVFARLYSWALRHADALVANGSWTQAHLKTLLGPKHNVHVVYPPCDTEELTKFALEPRAEPRTIVSLAQFRPEKEHPTQLRVLKALYDREPQLFSGDAAVKLVMMGSSRNEADEARIEMLRGLAKQLGVDAHVQFVVNADYPTILSHLSRAGVGLSTMKDEHFGINVVEFMAAGLLTLSHRSAGPWLDIATPSINLPAQPNQVGKMEGVGWHARDVDEYAATLAQIMHMLDADPQRIQRIRADARTRAKTMFGRKAFEDAWLQHLWSPLTAGKDKSKSE</sequence>
<comment type="pathway">
    <text evidence="3">Protein modification; protein glycosylation.</text>
</comment>
<comment type="subcellular location">
    <subcellularLocation>
        <location evidence="2">Endoplasmic reticulum membrane</location>
        <topology evidence="2">Single-pass membrane protein</topology>
    </subcellularLocation>
    <subcellularLocation>
        <location evidence="1">Membrane</location>
        <topology evidence="1">Multi-pass membrane protein</topology>
    </subcellularLocation>
</comment>
<evidence type="ECO:0000256" key="6">
    <source>
        <dbReference type="ARBA" id="ARBA00022676"/>
    </source>
</evidence>
<evidence type="ECO:0000256" key="3">
    <source>
        <dbReference type="ARBA" id="ARBA00004922"/>
    </source>
</evidence>
<dbReference type="GeneID" id="26302967"/>
<evidence type="ECO:0000256" key="5">
    <source>
        <dbReference type="ARBA" id="ARBA00022018"/>
    </source>
</evidence>
<evidence type="ECO:0000256" key="1">
    <source>
        <dbReference type="ARBA" id="ARBA00004141"/>
    </source>
</evidence>
<name>A0A081CB91_PSEA2</name>
<evidence type="ECO:0000256" key="8">
    <source>
        <dbReference type="ARBA" id="ARBA00022692"/>
    </source>
</evidence>
<dbReference type="InterPro" id="IPR033118">
    <property type="entry name" value="EXPERA"/>
</dbReference>
<keyword evidence="9" id="KW-0256">Endoplasmic reticulum</keyword>
<dbReference type="HOGENOM" id="CLU_355695_0_0_1"/>
<evidence type="ECO:0000256" key="9">
    <source>
        <dbReference type="ARBA" id="ARBA00022824"/>
    </source>
</evidence>
<proteinExistence type="predicted"/>
<evidence type="ECO:0000256" key="7">
    <source>
        <dbReference type="ARBA" id="ARBA00022679"/>
    </source>
</evidence>
<reference evidence="16" key="1">
    <citation type="journal article" date="2014" name="Genome Announc.">
        <title>Draft Genome Sequence of the Yeast Pseudozyma antarctica Type Strain JCM10317, a Producer of the Glycolipid Biosurfactants, Mannosylerythritol Lipids.</title>
        <authorList>
            <person name="Saika A."/>
            <person name="Koike H."/>
            <person name="Hori T."/>
            <person name="Fukuoka T."/>
            <person name="Sato S."/>
            <person name="Habe H."/>
            <person name="Kitamoto D."/>
            <person name="Morita T."/>
        </authorList>
    </citation>
    <scope>NUCLEOTIDE SEQUENCE [LARGE SCALE GENOMIC DNA]</scope>
    <source>
        <strain evidence="16">JCM 10317</strain>
    </source>
</reference>
<keyword evidence="10" id="KW-1133">Transmembrane helix</keyword>
<evidence type="ECO:0000256" key="14">
    <source>
        <dbReference type="ARBA" id="ARBA00045065"/>
    </source>
</evidence>